<dbReference type="PANTHER" id="PTHR43048">
    <property type="entry name" value="METHYLMALONYL-COA EPIMERASE"/>
    <property type="match status" value="1"/>
</dbReference>
<dbReference type="EMBL" id="JAHVJA010000009">
    <property type="protein sequence ID" value="MBY6141262.1"/>
    <property type="molecule type" value="Genomic_DNA"/>
</dbReference>
<organism evidence="4 5">
    <name type="scientific">Leisingera daeponensis</name>
    <dbReference type="NCBI Taxonomy" id="405746"/>
    <lineage>
        <taxon>Bacteria</taxon>
        <taxon>Pseudomonadati</taxon>
        <taxon>Pseudomonadota</taxon>
        <taxon>Alphaproteobacteria</taxon>
        <taxon>Rhodobacterales</taxon>
        <taxon>Roseobacteraceae</taxon>
        <taxon>Leisingera</taxon>
    </lineage>
</organism>
<feature type="signal peptide" evidence="2">
    <location>
        <begin position="1"/>
        <end position="19"/>
    </location>
</feature>
<dbReference type="Pfam" id="PF13669">
    <property type="entry name" value="Glyoxalase_4"/>
    <property type="match status" value="1"/>
</dbReference>
<gene>
    <name evidence="4" type="ORF">KUV26_17635</name>
</gene>
<dbReference type="SUPFAM" id="SSF54593">
    <property type="entry name" value="Glyoxalase/Bleomycin resistance protein/Dihydroxybiphenyl dioxygenase"/>
    <property type="match status" value="1"/>
</dbReference>
<proteinExistence type="predicted"/>
<dbReference type="InterPro" id="IPR037523">
    <property type="entry name" value="VOC_core"/>
</dbReference>
<name>A0ABS7NKA8_9RHOB</name>
<accession>A0ABS7NKA8</accession>
<dbReference type="PROSITE" id="PS51819">
    <property type="entry name" value="VOC"/>
    <property type="match status" value="1"/>
</dbReference>
<dbReference type="InterPro" id="IPR051785">
    <property type="entry name" value="MMCE/EMCE_epimerase"/>
</dbReference>
<evidence type="ECO:0000259" key="3">
    <source>
        <dbReference type="PROSITE" id="PS51819"/>
    </source>
</evidence>
<evidence type="ECO:0000256" key="1">
    <source>
        <dbReference type="ARBA" id="ARBA00022723"/>
    </source>
</evidence>
<reference evidence="4 5" key="1">
    <citation type="submission" date="2021-06" db="EMBL/GenBank/DDBJ databases">
        <title>50 bacteria genomes isolated from Dapeng, Shenzhen, China.</title>
        <authorList>
            <person name="Zheng W."/>
            <person name="Yu S."/>
            <person name="Huang Y."/>
        </authorList>
    </citation>
    <scope>NUCLEOTIDE SEQUENCE [LARGE SCALE GENOMIC DNA]</scope>
    <source>
        <strain evidence="4 5">DP1N14-2</strain>
    </source>
</reference>
<dbReference type="Gene3D" id="3.10.180.10">
    <property type="entry name" value="2,3-Dihydroxybiphenyl 1,2-Dioxygenase, domain 1"/>
    <property type="match status" value="1"/>
</dbReference>
<evidence type="ECO:0000256" key="2">
    <source>
        <dbReference type="SAM" id="SignalP"/>
    </source>
</evidence>
<evidence type="ECO:0000313" key="5">
    <source>
        <dbReference type="Proteomes" id="UP000766629"/>
    </source>
</evidence>
<dbReference type="PANTHER" id="PTHR43048:SF3">
    <property type="entry name" value="METHYLMALONYL-COA EPIMERASE, MITOCHONDRIAL"/>
    <property type="match status" value="1"/>
</dbReference>
<keyword evidence="5" id="KW-1185">Reference proteome</keyword>
<evidence type="ECO:0000313" key="4">
    <source>
        <dbReference type="EMBL" id="MBY6141262.1"/>
    </source>
</evidence>
<keyword evidence="1" id="KW-0479">Metal-binding</keyword>
<dbReference type="InterPro" id="IPR029068">
    <property type="entry name" value="Glyas_Bleomycin-R_OHBP_Dase"/>
</dbReference>
<comment type="caution">
    <text evidence="4">The sequence shown here is derived from an EMBL/GenBank/DDBJ whole genome shotgun (WGS) entry which is preliminary data.</text>
</comment>
<feature type="chain" id="PRO_5046622835" evidence="2">
    <location>
        <begin position="20"/>
        <end position="195"/>
    </location>
</feature>
<sequence>MRIASILLAASLAAGQVNAADTNGLPGMAGVDHIGITVPDLDQAVTFFTGVLGCTAFYPLGPFSGGDSAWMQDHLNVDPKATIPAMRLVRCGNGANLEIFQYSAPDQNAVPPRNSDIGGHHIAFYTTDMAAAVAYLQDQNVQVLGAPTTMTEGPSAGETWVYFMAPWGLQLELVSYPGGKAYEDSFEGRLWDPRS</sequence>
<feature type="domain" description="VOC" evidence="3">
    <location>
        <begin position="30"/>
        <end position="176"/>
    </location>
</feature>
<dbReference type="Proteomes" id="UP000766629">
    <property type="component" value="Unassembled WGS sequence"/>
</dbReference>
<keyword evidence="2" id="KW-0732">Signal</keyword>
<dbReference type="RefSeq" id="WP_222509337.1">
    <property type="nucleotide sequence ID" value="NZ_JAHVJA010000009.1"/>
</dbReference>
<protein>
    <submittedName>
        <fullName evidence="4">VOC family protein</fullName>
    </submittedName>
</protein>